<dbReference type="InterPro" id="IPR036249">
    <property type="entry name" value="Thioredoxin-like_sf"/>
</dbReference>
<evidence type="ECO:0000256" key="3">
    <source>
        <dbReference type="ARBA" id="ARBA00022448"/>
    </source>
</evidence>
<protein>
    <recommendedName>
        <fullName evidence="2">Thioredoxin</fullName>
    </recommendedName>
</protein>
<dbReference type="PROSITE" id="PS00194">
    <property type="entry name" value="THIOREDOXIN_1"/>
    <property type="match status" value="1"/>
</dbReference>
<comment type="caution">
    <text evidence="8">The sequence shown here is derived from an EMBL/GenBank/DDBJ whole genome shotgun (WGS) entry which is preliminary data.</text>
</comment>
<organism evidence="8 9">
    <name type="scientific">Metabacillus arenae</name>
    <dbReference type="NCBI Taxonomy" id="2771434"/>
    <lineage>
        <taxon>Bacteria</taxon>
        <taxon>Bacillati</taxon>
        <taxon>Bacillota</taxon>
        <taxon>Bacilli</taxon>
        <taxon>Bacillales</taxon>
        <taxon>Bacillaceae</taxon>
        <taxon>Metabacillus</taxon>
    </lineage>
</organism>
<dbReference type="PANTHER" id="PTHR45663:SF11">
    <property type="entry name" value="GEO12009P1"/>
    <property type="match status" value="1"/>
</dbReference>
<evidence type="ECO:0000256" key="4">
    <source>
        <dbReference type="ARBA" id="ARBA00022982"/>
    </source>
</evidence>
<reference evidence="8" key="1">
    <citation type="submission" date="2020-09" db="EMBL/GenBank/DDBJ databases">
        <title>A novel bacterium of genus Bacillus, isolated from South China Sea.</title>
        <authorList>
            <person name="Huang H."/>
            <person name="Mo K."/>
            <person name="Hu Y."/>
        </authorList>
    </citation>
    <scope>NUCLEOTIDE SEQUENCE</scope>
    <source>
        <strain evidence="8">IB182487</strain>
    </source>
</reference>
<feature type="domain" description="Thioredoxin" evidence="7">
    <location>
        <begin position="13"/>
        <end position="156"/>
    </location>
</feature>
<dbReference type="Gene3D" id="3.40.30.10">
    <property type="entry name" value="Glutaredoxin"/>
    <property type="match status" value="1"/>
</dbReference>
<keyword evidence="6" id="KW-0676">Redox-active center</keyword>
<dbReference type="InterPro" id="IPR013766">
    <property type="entry name" value="Thioredoxin_domain"/>
</dbReference>
<keyword evidence="5" id="KW-1015">Disulfide bond</keyword>
<gene>
    <name evidence="8" type="ORF">IC621_18885</name>
</gene>
<evidence type="ECO:0000259" key="7">
    <source>
        <dbReference type="PROSITE" id="PS51352"/>
    </source>
</evidence>
<evidence type="ECO:0000256" key="1">
    <source>
        <dbReference type="ARBA" id="ARBA00008987"/>
    </source>
</evidence>
<keyword evidence="3" id="KW-0813">Transport</keyword>
<keyword evidence="4" id="KW-0249">Electron transport</keyword>
<keyword evidence="9" id="KW-1185">Reference proteome</keyword>
<proteinExistence type="inferred from homology"/>
<dbReference type="Pfam" id="PF00085">
    <property type="entry name" value="Thioredoxin"/>
    <property type="match status" value="1"/>
</dbReference>
<dbReference type="GO" id="GO:0015035">
    <property type="term" value="F:protein-disulfide reductase activity"/>
    <property type="evidence" value="ECO:0007669"/>
    <property type="project" value="TreeGrafter"/>
</dbReference>
<dbReference type="GO" id="GO:0005737">
    <property type="term" value="C:cytoplasm"/>
    <property type="evidence" value="ECO:0007669"/>
    <property type="project" value="TreeGrafter"/>
</dbReference>
<name>A0A926NK82_9BACI</name>
<dbReference type="PANTHER" id="PTHR45663">
    <property type="entry name" value="GEO12009P1"/>
    <property type="match status" value="1"/>
</dbReference>
<accession>A0A926NK82</accession>
<dbReference type="CDD" id="cd02947">
    <property type="entry name" value="TRX_family"/>
    <property type="match status" value="1"/>
</dbReference>
<dbReference type="PROSITE" id="PS51352">
    <property type="entry name" value="THIOREDOXIN_2"/>
    <property type="match status" value="1"/>
</dbReference>
<evidence type="ECO:0000256" key="5">
    <source>
        <dbReference type="ARBA" id="ARBA00023157"/>
    </source>
</evidence>
<evidence type="ECO:0000256" key="2">
    <source>
        <dbReference type="ARBA" id="ARBA00020570"/>
    </source>
</evidence>
<dbReference type="AlphaFoldDB" id="A0A926NK82"/>
<evidence type="ECO:0000313" key="9">
    <source>
        <dbReference type="Proteomes" id="UP000626844"/>
    </source>
</evidence>
<dbReference type="InterPro" id="IPR017937">
    <property type="entry name" value="Thioredoxin_CS"/>
</dbReference>
<comment type="similarity">
    <text evidence="1">Belongs to the thioredoxin family.</text>
</comment>
<dbReference type="RefSeq" id="WP_191160339.1">
    <property type="nucleotide sequence ID" value="NZ_JACXAI010000028.1"/>
</dbReference>
<evidence type="ECO:0000313" key="8">
    <source>
        <dbReference type="EMBL" id="MBD1382290.1"/>
    </source>
</evidence>
<dbReference type="EMBL" id="JACXAI010000028">
    <property type="protein sequence ID" value="MBD1382290.1"/>
    <property type="molecule type" value="Genomic_DNA"/>
</dbReference>
<sequence>MKKVIIFAAIIVVLLGGLAVVTQMQQKQQVSGDNPYDKDSLHPETIKQLDDPNYQSLIMPDEMKQKIEDKETFVTYFFSPTCPHCKETTPILMPAAEEQGVEINQYNLLEYEQGWEEHQIEETPTLVFYENGKEVDRIVGTQDAETFEDLLSKWKEKDA</sequence>
<evidence type="ECO:0000256" key="6">
    <source>
        <dbReference type="ARBA" id="ARBA00023284"/>
    </source>
</evidence>
<dbReference type="Proteomes" id="UP000626844">
    <property type="component" value="Unassembled WGS sequence"/>
</dbReference>
<dbReference type="SUPFAM" id="SSF52833">
    <property type="entry name" value="Thioredoxin-like"/>
    <property type="match status" value="1"/>
</dbReference>